<dbReference type="PROSITE" id="PS50088">
    <property type="entry name" value="ANK_REPEAT"/>
    <property type="match status" value="6"/>
</dbReference>
<feature type="repeat" description="ANK" evidence="8">
    <location>
        <begin position="1049"/>
        <end position="1081"/>
    </location>
</feature>
<reference evidence="15" key="2">
    <citation type="submission" date="2025-08" db="UniProtKB">
        <authorList>
            <consortium name="Ensembl"/>
        </authorList>
    </citation>
    <scope>IDENTIFICATION</scope>
</reference>
<dbReference type="GeneTree" id="ENSGT00940000155655"/>
<dbReference type="SMART" id="SM00248">
    <property type="entry name" value="ANK"/>
    <property type="match status" value="9"/>
</dbReference>
<feature type="domain" description="TANC1/2-like AAA+ ATPase lid" evidence="13">
    <location>
        <begin position="488"/>
        <end position="583"/>
    </location>
</feature>
<dbReference type="PROSITE" id="PS50297">
    <property type="entry name" value="ANK_REP_REGION"/>
    <property type="match status" value="5"/>
</dbReference>
<feature type="region of interest" description="Disordered" evidence="11">
    <location>
        <begin position="1355"/>
        <end position="1595"/>
    </location>
</feature>
<dbReference type="FunFam" id="1.25.40.20:FF:000036">
    <property type="entry name" value="protein TANC2 isoform X2"/>
    <property type="match status" value="1"/>
</dbReference>
<proteinExistence type="inferred from homology"/>
<dbReference type="Ensembl" id="ENSOMYT00000112740.2">
    <property type="protein sequence ID" value="ENSOMYP00000103973.2"/>
    <property type="gene ID" value="ENSOMYG00000046375.2"/>
</dbReference>
<evidence type="ECO:0000259" key="13">
    <source>
        <dbReference type="Pfam" id="PF25520"/>
    </source>
</evidence>
<feature type="compositionally biased region" description="Low complexity" evidence="11">
    <location>
        <begin position="74"/>
        <end position="88"/>
    </location>
</feature>
<keyword evidence="3 9" id="KW-0802">TPR repeat</keyword>
<dbReference type="SMART" id="SM00028">
    <property type="entry name" value="TPR"/>
    <property type="match status" value="3"/>
</dbReference>
<feature type="repeat" description="ANK" evidence="8">
    <location>
        <begin position="983"/>
        <end position="1015"/>
    </location>
</feature>
<dbReference type="Gene3D" id="1.25.40.10">
    <property type="entry name" value="Tetratricopeptide repeat domain"/>
    <property type="match status" value="1"/>
</dbReference>
<dbReference type="InterPro" id="IPR002110">
    <property type="entry name" value="Ankyrin_rpt"/>
</dbReference>
<dbReference type="Gene3D" id="1.25.40.20">
    <property type="entry name" value="Ankyrin repeat-containing domain"/>
    <property type="match status" value="3"/>
</dbReference>
<feature type="signal peptide" evidence="12">
    <location>
        <begin position="1"/>
        <end position="19"/>
    </location>
</feature>
<dbReference type="FunFam" id="1.25.40.20:FF:000022">
    <property type="entry name" value="protein TANC2 isoform X1"/>
    <property type="match status" value="1"/>
</dbReference>
<evidence type="ECO:0000256" key="8">
    <source>
        <dbReference type="PROSITE-ProRule" id="PRU00023"/>
    </source>
</evidence>
<dbReference type="InterPro" id="IPR027417">
    <property type="entry name" value="P-loop_NTPase"/>
</dbReference>
<evidence type="ECO:0000256" key="1">
    <source>
        <dbReference type="ARBA" id="ARBA00022553"/>
    </source>
</evidence>
<keyword evidence="4" id="KW-0770">Synapse</keyword>
<keyword evidence="5 8" id="KW-0040">ANK repeat</keyword>
<evidence type="ECO:0000256" key="6">
    <source>
        <dbReference type="ARBA" id="ARBA00034110"/>
    </source>
</evidence>
<keyword evidence="2" id="KW-0677">Repeat</keyword>
<evidence type="ECO:0000256" key="9">
    <source>
        <dbReference type="PROSITE-ProRule" id="PRU00339"/>
    </source>
</evidence>
<dbReference type="SUPFAM" id="SSF48452">
    <property type="entry name" value="TPR-like"/>
    <property type="match status" value="1"/>
</dbReference>
<feature type="region of interest" description="Disordered" evidence="11">
    <location>
        <begin position="72"/>
        <end position="92"/>
    </location>
</feature>
<dbReference type="InterPro" id="IPR011990">
    <property type="entry name" value="TPR-like_helical_dom_sf"/>
</dbReference>
<feature type="compositionally biased region" description="Polar residues" evidence="11">
    <location>
        <begin position="312"/>
        <end position="322"/>
    </location>
</feature>
<feature type="compositionally biased region" description="Low complexity" evidence="11">
    <location>
        <begin position="280"/>
        <end position="300"/>
    </location>
</feature>
<dbReference type="InterPro" id="IPR058056">
    <property type="entry name" value="WH_TANC1/2"/>
</dbReference>
<dbReference type="Pfam" id="PF25521">
    <property type="entry name" value="WHD_TANC1"/>
    <property type="match status" value="1"/>
</dbReference>
<feature type="repeat" description="ANK" evidence="8">
    <location>
        <begin position="917"/>
        <end position="949"/>
    </location>
</feature>
<dbReference type="PANTHER" id="PTHR24166:SF23">
    <property type="entry name" value="PROTEIN TANC1"/>
    <property type="match status" value="1"/>
</dbReference>
<feature type="compositionally biased region" description="Pro residues" evidence="11">
    <location>
        <begin position="301"/>
        <end position="311"/>
    </location>
</feature>
<evidence type="ECO:0000256" key="4">
    <source>
        <dbReference type="ARBA" id="ARBA00023018"/>
    </source>
</evidence>
<dbReference type="PROSITE" id="PS50005">
    <property type="entry name" value="TPR"/>
    <property type="match status" value="2"/>
</dbReference>
<comment type="similarity">
    <text evidence="7">Belongs to the TANC family.</text>
</comment>
<accession>A0A8C7URB0</accession>
<feature type="compositionally biased region" description="Basic and acidic residues" evidence="11">
    <location>
        <begin position="1571"/>
        <end position="1581"/>
    </location>
</feature>
<feature type="compositionally biased region" description="Polar residues" evidence="11">
    <location>
        <begin position="1260"/>
        <end position="1282"/>
    </location>
</feature>
<feature type="repeat" description="ANK" evidence="8">
    <location>
        <begin position="1016"/>
        <end position="1048"/>
    </location>
</feature>
<dbReference type="PANTHER" id="PTHR24166">
    <property type="entry name" value="ROLLING PEBBLES, ISOFORM B"/>
    <property type="match status" value="1"/>
</dbReference>
<evidence type="ECO:0000256" key="12">
    <source>
        <dbReference type="SAM" id="SignalP"/>
    </source>
</evidence>
<evidence type="ECO:0000256" key="2">
    <source>
        <dbReference type="ARBA" id="ARBA00022737"/>
    </source>
</evidence>
<dbReference type="InterPro" id="IPR058018">
    <property type="entry name" value="AAA_lid_TANC1/2"/>
</dbReference>
<feature type="repeat" description="ANK" evidence="8">
    <location>
        <begin position="950"/>
        <end position="982"/>
    </location>
</feature>
<reference evidence="15" key="3">
    <citation type="submission" date="2025-09" db="UniProtKB">
        <authorList>
            <consortium name="Ensembl"/>
        </authorList>
    </citation>
    <scope>IDENTIFICATION</scope>
</reference>
<name>A0A8C7URB0_ONCMY</name>
<evidence type="ECO:0000256" key="7">
    <source>
        <dbReference type="ARBA" id="ARBA00038259"/>
    </source>
</evidence>
<dbReference type="Pfam" id="PF25520">
    <property type="entry name" value="AAA_lid_TANC1"/>
    <property type="match status" value="1"/>
</dbReference>
<keyword evidence="16" id="KW-1185">Reference proteome</keyword>
<feature type="region of interest" description="Disordered" evidence="11">
    <location>
        <begin position="1259"/>
        <end position="1337"/>
    </location>
</feature>
<dbReference type="Pfam" id="PF00023">
    <property type="entry name" value="Ank"/>
    <property type="match status" value="1"/>
</dbReference>
<feature type="repeat" description="TPR" evidence="9">
    <location>
        <begin position="1175"/>
        <end position="1208"/>
    </location>
</feature>
<dbReference type="InterPro" id="IPR050889">
    <property type="entry name" value="Dendritic_Spine_Reg/Scaffold"/>
</dbReference>
<feature type="repeat" description="ANK" evidence="8">
    <location>
        <begin position="808"/>
        <end position="840"/>
    </location>
</feature>
<dbReference type="GO" id="GO:0098794">
    <property type="term" value="C:postsynapse"/>
    <property type="evidence" value="ECO:0007669"/>
    <property type="project" value="UniProtKB-SubCell"/>
</dbReference>
<protein>
    <submittedName>
        <fullName evidence="15">Tetratricopeptide repeat, ankyrin repeat and coiled-coil containing 1b</fullName>
    </submittedName>
</protein>
<feature type="compositionally biased region" description="Low complexity" evidence="11">
    <location>
        <begin position="1548"/>
        <end position="1564"/>
    </location>
</feature>
<reference evidence="15" key="1">
    <citation type="submission" date="2020-07" db="EMBL/GenBank/DDBJ databases">
        <title>A long reads based de novo assembly of the rainbow trout Arlee double haploid line genome.</title>
        <authorList>
            <person name="Gao G."/>
            <person name="Palti Y."/>
        </authorList>
    </citation>
    <scope>NUCLEOTIDE SEQUENCE [LARGE SCALE GENOMIC DNA]</scope>
</reference>
<feature type="region of interest" description="Disordered" evidence="11">
    <location>
        <begin position="1646"/>
        <end position="1669"/>
    </location>
</feature>
<dbReference type="SUPFAM" id="SSF52540">
    <property type="entry name" value="P-loop containing nucleoside triphosphate hydrolases"/>
    <property type="match status" value="1"/>
</dbReference>
<feature type="compositionally biased region" description="Basic and acidic residues" evidence="11">
    <location>
        <begin position="1327"/>
        <end position="1336"/>
    </location>
</feature>
<evidence type="ECO:0000256" key="3">
    <source>
        <dbReference type="ARBA" id="ARBA00022803"/>
    </source>
</evidence>
<feature type="repeat" description="TPR" evidence="9">
    <location>
        <begin position="1128"/>
        <end position="1161"/>
    </location>
</feature>
<feature type="region of interest" description="Disordered" evidence="11">
    <location>
        <begin position="276"/>
        <end position="331"/>
    </location>
</feature>
<evidence type="ECO:0000313" key="15">
    <source>
        <dbReference type="Ensembl" id="ENSOMYP00000103973.2"/>
    </source>
</evidence>
<evidence type="ECO:0000256" key="10">
    <source>
        <dbReference type="SAM" id="Coils"/>
    </source>
</evidence>
<keyword evidence="1" id="KW-0597">Phosphoprotein</keyword>
<organism evidence="15 16">
    <name type="scientific">Oncorhynchus mykiss</name>
    <name type="common">Rainbow trout</name>
    <name type="synonym">Salmo gairdneri</name>
    <dbReference type="NCBI Taxonomy" id="8022"/>
    <lineage>
        <taxon>Eukaryota</taxon>
        <taxon>Metazoa</taxon>
        <taxon>Chordata</taxon>
        <taxon>Craniata</taxon>
        <taxon>Vertebrata</taxon>
        <taxon>Euteleostomi</taxon>
        <taxon>Actinopterygii</taxon>
        <taxon>Neopterygii</taxon>
        <taxon>Teleostei</taxon>
        <taxon>Protacanthopterygii</taxon>
        <taxon>Salmoniformes</taxon>
        <taxon>Salmonidae</taxon>
        <taxon>Salmoninae</taxon>
        <taxon>Oncorhynchus</taxon>
    </lineage>
</organism>
<evidence type="ECO:0000256" key="5">
    <source>
        <dbReference type="ARBA" id="ARBA00023043"/>
    </source>
</evidence>
<feature type="compositionally biased region" description="Polar residues" evidence="11">
    <location>
        <begin position="1392"/>
        <end position="1407"/>
    </location>
</feature>
<dbReference type="InterPro" id="IPR019734">
    <property type="entry name" value="TPR_rpt"/>
</dbReference>
<feature type="chain" id="PRO_5035444664" evidence="12">
    <location>
        <begin position="20"/>
        <end position="1784"/>
    </location>
</feature>
<feature type="coiled-coil region" evidence="10">
    <location>
        <begin position="1605"/>
        <end position="1642"/>
    </location>
</feature>
<dbReference type="Proteomes" id="UP000694395">
    <property type="component" value="Chromosome 3"/>
</dbReference>
<feature type="compositionally biased region" description="Basic and acidic residues" evidence="11">
    <location>
        <begin position="1473"/>
        <end position="1483"/>
    </location>
</feature>
<evidence type="ECO:0000313" key="16">
    <source>
        <dbReference type="Proteomes" id="UP000694395"/>
    </source>
</evidence>
<feature type="compositionally biased region" description="Polar residues" evidence="11">
    <location>
        <begin position="1487"/>
        <end position="1513"/>
    </location>
</feature>
<feature type="domain" description="TANC1/2-like winged helix" evidence="14">
    <location>
        <begin position="585"/>
        <end position="737"/>
    </location>
</feature>
<keyword evidence="12" id="KW-0732">Signal</keyword>
<dbReference type="InterPro" id="IPR036770">
    <property type="entry name" value="Ankyrin_rpt-contain_sf"/>
</dbReference>
<dbReference type="PRINTS" id="PR01415">
    <property type="entry name" value="ANKYRIN"/>
</dbReference>
<dbReference type="Pfam" id="PF12796">
    <property type="entry name" value="Ank_2"/>
    <property type="match status" value="2"/>
</dbReference>
<dbReference type="SUPFAM" id="SSF48403">
    <property type="entry name" value="Ankyrin repeat"/>
    <property type="match status" value="1"/>
</dbReference>
<keyword evidence="10" id="KW-0175">Coiled coil</keyword>
<sequence length="1784" mass="196627">MTMPPAILLVLCVISCKTGMSVFCYGHRRPRISFPRNVRKIADTLVEEWSNISQQELANLVQSMRRRLTSQGISPCSSLTSSTASPCTESPSERHSGCVSIGTLFPISGQRSALYRVALSVASYQTFYMESIPQSSRAIQLILLSFLSLSLSVATSSTKLEDLSYLDEQRNTPLRTSIRLPWHNTGGRAPQDSKARFAPYKTVDIMLKPLLFEVPSITTDSVFVGRDWLFQQLEDVLKGDGCEESRGAVVVGNVGFGKTAIISRLVALSCHGGRMRQIASNSPSSSPKNGGDPQSTDLPLSQPPQPTPPPSATNTMRNNSCPGTPEVQRRKEEAVKRLATKVVAYHYCQADNTYTCLVPEFVHSIAALLCRAHQLTAYRELLLKDSYLQSMLSLRSCVQDPMAAFRRGVLEPLANLRKERKIPEEDHIILIDGLNEAEFHKPDYGDTIASFITKIISKFPSWLKLVVTVRVNLLVITKILLPFSKISLDDFPENKEINTDLNAYIQYRINGSKDIMNNISLNGKADPIIVGKVSSHLIARSQGSYLYLKLTLDLFERGHLVIKSASYKVVPVSLAELYLLQCNMKFMTQSAFERSLPILNVALASLHPMMDEQLFQAINAGTVRSELPWDDFKQHMETLSCFLIKRRDKTRMFCHPSFREWLVWRADGESTNFLCDPRSGHALMAFMLSRQEGKLNRQQTMELGHHILKAHIFKGLSKKTGVSSSVLQALWISCSADGLSAALASLRNLYTPNVKVSRLLMLGGANVNYRTEVLNNGPVLCVQSHLGHQEMAGLLLEFGATLDVVSENGMSPLCFASAAGHLGLVSLLCKRGAKVDHVDKSGQCALVHAALRGHPGIIQYLLELEWTPEGQQQNCSLKNKTLQQALIAASSMGHTQVSLLALNNEHAVQIDGQDTLWGETALTVSAGRGKMDVCGFLLEQGAMVQQINRRGVSPLFCAVRQGHWQIAELLLQHGADVNISDKQGRTLLMVAACEGHLSTADFLLSKGALLTSMDKEGLTPLSWACLKGHKNVVQFLVEKGAVIDHTDKNGRTPLDLAAFYGDASIVHYLVDRGAVIEHVDYSGMRPLDRAIGCRNSSVVVTLLKKGAKLGNAAWAMATSKPDILIILLQKLMEEGNLLYKKGKMKEAAQRYQYALRKFPREGFGDDLKAFKELRVSLYLNLSRCRRKTNDFGLAEEFATKALELKPKSYEAYYARARAKRSSRQFTAAMADLHEAARLCPNNREIRRLLARVEEECKQMQRITTQGKPQGATSSSNQAPANNDSEHKHKEGEEEEMSGHSMAVRGMDGQNTLGMNDVEGEGTFQSQHSDRRGERGEPWTQNIYSINRTLPDTLSLTTQQQSTRPCSPPSGPSGPGRLSHHHYPPREPREPTKQAQIVKTNQHMSSLQAGGRSSGAKSQYAPSSPLPSRHMSSMLKPGGLGIDISPLPPPPDEPVYGEQRLSMAAASQNMAMGHHCERDSESLHSARASYSSQDRLSAHSVSSLDAQTSGSPQDPLNAAGPGQERRKECGGNGVSQALSQGGDGNIKVSSSTSSLASSSSLSESSKLQGPDVRTKTTTDKAKQGQGGTSEWKPRPFMGIMDKKARFLQQQQQMQRELLQQEQLQREQLQREQLQRQQLQWQQLQQQQHQGLQNHPGLQPATGALRSWQSHSSEGLVSHTMSAMGLQAAGVNCELPYAKIGSTYHEQLKAPSQGAMGSLQNGMHSKEFAEKLCQASTCYKESKPALAMPSHTFVDSKPKQPSLVRENPAIHVASMKPKRSFIESNV</sequence>
<evidence type="ECO:0000259" key="14">
    <source>
        <dbReference type="Pfam" id="PF25521"/>
    </source>
</evidence>
<evidence type="ECO:0000256" key="11">
    <source>
        <dbReference type="SAM" id="MobiDB-lite"/>
    </source>
</evidence>
<comment type="subcellular location">
    <subcellularLocation>
        <location evidence="6">Postsynapse</location>
    </subcellularLocation>
</comment>